<evidence type="ECO:0000313" key="3">
    <source>
        <dbReference type="EMBL" id="CAF1128240.1"/>
    </source>
</evidence>
<feature type="non-terminal residue" evidence="3">
    <location>
        <position position="1"/>
    </location>
</feature>
<dbReference type="Pfam" id="PF13499">
    <property type="entry name" value="EF-hand_7"/>
    <property type="match status" value="1"/>
</dbReference>
<dbReference type="Proteomes" id="UP000663879">
    <property type="component" value="Unassembled WGS sequence"/>
</dbReference>
<accession>A0A814R7K9</accession>
<dbReference type="InterPro" id="IPR011992">
    <property type="entry name" value="EF-hand-dom_pair"/>
</dbReference>
<dbReference type="Gene3D" id="1.10.238.10">
    <property type="entry name" value="EF-hand"/>
    <property type="match status" value="1"/>
</dbReference>
<evidence type="ECO:0000313" key="4">
    <source>
        <dbReference type="Proteomes" id="UP000663879"/>
    </source>
</evidence>
<dbReference type="GO" id="GO:0005509">
    <property type="term" value="F:calcium ion binding"/>
    <property type="evidence" value="ECO:0007669"/>
    <property type="project" value="InterPro"/>
</dbReference>
<keyword evidence="4" id="KW-1185">Reference proteome</keyword>
<feature type="domain" description="EF-hand" evidence="2">
    <location>
        <begin position="1"/>
        <end position="23"/>
    </location>
</feature>
<evidence type="ECO:0000256" key="1">
    <source>
        <dbReference type="ARBA" id="ARBA00022837"/>
    </source>
</evidence>
<feature type="domain" description="EF-hand" evidence="2">
    <location>
        <begin position="25"/>
        <end position="60"/>
    </location>
</feature>
<protein>
    <recommendedName>
        <fullName evidence="2">EF-hand domain-containing protein</fullName>
    </recommendedName>
</protein>
<gene>
    <name evidence="3" type="ORF">OXX778_LOCUS22354</name>
</gene>
<dbReference type="InterPro" id="IPR002048">
    <property type="entry name" value="EF_hand_dom"/>
</dbReference>
<proteinExistence type="predicted"/>
<dbReference type="InterPro" id="IPR018247">
    <property type="entry name" value="EF_Hand_1_Ca_BS"/>
</dbReference>
<reference evidence="3" key="1">
    <citation type="submission" date="2021-02" db="EMBL/GenBank/DDBJ databases">
        <authorList>
            <person name="Nowell W R."/>
        </authorList>
    </citation>
    <scope>NUCLEOTIDE SEQUENCE</scope>
    <source>
        <strain evidence="3">Ploen Becks lab</strain>
    </source>
</reference>
<dbReference type="PROSITE" id="PS50222">
    <property type="entry name" value="EF_HAND_2"/>
    <property type="match status" value="2"/>
</dbReference>
<dbReference type="CDD" id="cd00051">
    <property type="entry name" value="EFh"/>
    <property type="match status" value="1"/>
</dbReference>
<dbReference type="EMBL" id="CAJNOC010009376">
    <property type="protein sequence ID" value="CAF1128240.1"/>
    <property type="molecule type" value="Genomic_DNA"/>
</dbReference>
<evidence type="ECO:0000259" key="2">
    <source>
        <dbReference type="PROSITE" id="PS50222"/>
    </source>
</evidence>
<sequence>DRDGDGNITENDFIIAARQIGLGFLGESVARSTFRKLDKNRNGRLDFNEALNAIGILKGMSGGKHHY</sequence>
<organism evidence="3 4">
    <name type="scientific">Brachionus calyciflorus</name>
    <dbReference type="NCBI Taxonomy" id="104777"/>
    <lineage>
        <taxon>Eukaryota</taxon>
        <taxon>Metazoa</taxon>
        <taxon>Spiralia</taxon>
        <taxon>Gnathifera</taxon>
        <taxon>Rotifera</taxon>
        <taxon>Eurotatoria</taxon>
        <taxon>Monogononta</taxon>
        <taxon>Pseudotrocha</taxon>
        <taxon>Ploima</taxon>
        <taxon>Brachionidae</taxon>
        <taxon>Brachionus</taxon>
    </lineage>
</organism>
<name>A0A814R7K9_9BILA</name>
<dbReference type="AlphaFoldDB" id="A0A814R7K9"/>
<keyword evidence="1" id="KW-0106">Calcium</keyword>
<comment type="caution">
    <text evidence="3">The sequence shown here is derived from an EMBL/GenBank/DDBJ whole genome shotgun (WGS) entry which is preliminary data.</text>
</comment>
<dbReference type="SUPFAM" id="SSF47473">
    <property type="entry name" value="EF-hand"/>
    <property type="match status" value="1"/>
</dbReference>
<dbReference type="PROSITE" id="PS00018">
    <property type="entry name" value="EF_HAND_1"/>
    <property type="match status" value="1"/>
</dbReference>